<comment type="caution">
    <text evidence="1">The sequence shown here is derived from an EMBL/GenBank/DDBJ whole genome shotgun (WGS) entry which is preliminary data.</text>
</comment>
<name>A0ABQ9H2Z2_9NEOP</name>
<evidence type="ECO:0000313" key="2">
    <source>
        <dbReference type="Proteomes" id="UP001159363"/>
    </source>
</evidence>
<accession>A0ABQ9H2Z2</accession>
<dbReference type="Proteomes" id="UP001159363">
    <property type="component" value="Chromosome 6"/>
</dbReference>
<reference evidence="1 2" key="1">
    <citation type="submission" date="2023-02" db="EMBL/GenBank/DDBJ databases">
        <title>LHISI_Scaffold_Assembly.</title>
        <authorList>
            <person name="Stuart O.P."/>
            <person name="Cleave R."/>
            <person name="Magrath M.J.L."/>
            <person name="Mikheyev A.S."/>
        </authorList>
    </citation>
    <scope>NUCLEOTIDE SEQUENCE [LARGE SCALE GENOMIC DNA]</scope>
    <source>
        <strain evidence="1">Daus_M_001</strain>
        <tissue evidence="1">Leg muscle</tissue>
    </source>
</reference>
<gene>
    <name evidence="1" type="ORF">PR048_019215</name>
</gene>
<evidence type="ECO:0000313" key="1">
    <source>
        <dbReference type="EMBL" id="KAJ8878632.1"/>
    </source>
</evidence>
<organism evidence="1 2">
    <name type="scientific">Dryococelus australis</name>
    <dbReference type="NCBI Taxonomy" id="614101"/>
    <lineage>
        <taxon>Eukaryota</taxon>
        <taxon>Metazoa</taxon>
        <taxon>Ecdysozoa</taxon>
        <taxon>Arthropoda</taxon>
        <taxon>Hexapoda</taxon>
        <taxon>Insecta</taxon>
        <taxon>Pterygota</taxon>
        <taxon>Neoptera</taxon>
        <taxon>Polyneoptera</taxon>
        <taxon>Phasmatodea</taxon>
        <taxon>Verophasmatodea</taxon>
        <taxon>Anareolatae</taxon>
        <taxon>Phasmatidae</taxon>
        <taxon>Eurycanthinae</taxon>
        <taxon>Dryococelus</taxon>
    </lineage>
</organism>
<dbReference type="EMBL" id="JARBHB010000007">
    <property type="protein sequence ID" value="KAJ8878632.1"/>
    <property type="molecule type" value="Genomic_DNA"/>
</dbReference>
<protein>
    <submittedName>
        <fullName evidence="1">Uncharacterized protein</fullName>
    </submittedName>
</protein>
<proteinExistence type="predicted"/>
<keyword evidence="2" id="KW-1185">Reference proteome</keyword>
<sequence length="154" mass="18055">MLKEEVSTFIEHHPPTAKDVIFQFKNRFHNVDWLLKAAYLTELQNEYNVSSLPDKISTDVKEHLLGLETNLKEYFPPINSDREWIRNPFTFNVESETELPDSDENTTDGFSTLVVLKNKSRNKLEVELDMRIKLSSFPPNEKILVRKKQLHTSH</sequence>